<organism evidence="1 2">
    <name type="scientific">Paramuricea clavata</name>
    <name type="common">Red gorgonian</name>
    <name type="synonym">Violescent sea-whip</name>
    <dbReference type="NCBI Taxonomy" id="317549"/>
    <lineage>
        <taxon>Eukaryota</taxon>
        <taxon>Metazoa</taxon>
        <taxon>Cnidaria</taxon>
        <taxon>Anthozoa</taxon>
        <taxon>Octocorallia</taxon>
        <taxon>Malacalcyonacea</taxon>
        <taxon>Plexauridae</taxon>
        <taxon>Paramuricea</taxon>
    </lineage>
</organism>
<dbReference type="InterPro" id="IPR046815">
    <property type="entry name" value="P2RX7_C"/>
</dbReference>
<proteinExistence type="predicted"/>
<gene>
    <name evidence="1" type="ORF">PACLA_8A015257</name>
</gene>
<name>A0A7D9HN65_PARCT</name>
<dbReference type="InterPro" id="IPR006580">
    <property type="entry name" value="Znf_TTF"/>
</dbReference>
<dbReference type="Pfam" id="PF20478">
    <property type="entry name" value="P2RX7_C"/>
    <property type="match status" value="1"/>
</dbReference>
<protein>
    <submittedName>
        <fullName evidence="1">Uncharacterized protein</fullName>
    </submittedName>
</protein>
<evidence type="ECO:0000313" key="1">
    <source>
        <dbReference type="EMBL" id="CAB3984744.1"/>
    </source>
</evidence>
<accession>A0A7D9HN65</accession>
<dbReference type="Proteomes" id="UP001152795">
    <property type="component" value="Unassembled WGS sequence"/>
</dbReference>
<dbReference type="EMBL" id="CACRXK020000779">
    <property type="protein sequence ID" value="CAB3984744.1"/>
    <property type="molecule type" value="Genomic_DNA"/>
</dbReference>
<reference evidence="1" key="1">
    <citation type="submission" date="2020-04" db="EMBL/GenBank/DDBJ databases">
        <authorList>
            <person name="Alioto T."/>
            <person name="Alioto T."/>
            <person name="Gomez Garrido J."/>
        </authorList>
    </citation>
    <scope>NUCLEOTIDE SEQUENCE</scope>
    <source>
        <strain evidence="1">A484AB</strain>
    </source>
</reference>
<keyword evidence="2" id="KW-1185">Reference proteome</keyword>
<dbReference type="SMART" id="SM00597">
    <property type="entry name" value="ZnF_TTF"/>
    <property type="match status" value="1"/>
</dbReference>
<evidence type="ECO:0000313" key="2">
    <source>
        <dbReference type="Proteomes" id="UP001152795"/>
    </source>
</evidence>
<comment type="caution">
    <text evidence="1">The sequence shown here is derived from an EMBL/GenBank/DDBJ whole genome shotgun (WGS) entry which is preliminary data.</text>
</comment>
<dbReference type="PANTHER" id="PTHR36981">
    <property type="entry name" value="ZGC:195170"/>
    <property type="match status" value="1"/>
</dbReference>
<dbReference type="AlphaFoldDB" id="A0A7D9HN65"/>
<dbReference type="OrthoDB" id="5984802at2759"/>
<sequence>MAEASVPQDLSSYEYEPSCPLPSGREARDHVISKGPCQPRDINFPLDNRNRKFLVSWYEKFPWLEYSVSLDKAFCFVCRVFNAQTSSRSEPIFIKTGFSNWKKSEVFAKHEKSDCHKHSLQAHRHWKSQKPIHHQIDEENERQESYRQQNQQYGTLATDGPEHKRNRHVAYRQLTRWCWGILGKEIRVPLPSCAVSCIRAHFPPPGLEDFEFEGFHFADE</sequence>
<dbReference type="PANTHER" id="PTHR36981:SF1">
    <property type="entry name" value="P2X PURINORECEPTOR 7 INTRACELLULAR DOMAIN-CONTAINING PROTEIN"/>
    <property type="match status" value="1"/>
</dbReference>